<protein>
    <submittedName>
        <fullName evidence="4">DNA starvation/stationary phase protection protein Dps</fullName>
    </submittedName>
</protein>
<dbReference type="PANTHER" id="PTHR42932:SF3">
    <property type="entry name" value="DNA PROTECTION DURING STARVATION PROTEIN"/>
    <property type="match status" value="1"/>
</dbReference>
<evidence type="ECO:0000313" key="4">
    <source>
        <dbReference type="EMBL" id="QHI95024.1"/>
    </source>
</evidence>
<dbReference type="KEGG" id="bomb:GT348_00690"/>
<dbReference type="PANTHER" id="PTHR42932">
    <property type="entry name" value="GENERAL STRESS PROTEIN 20U"/>
    <property type="match status" value="1"/>
</dbReference>
<evidence type="ECO:0000256" key="2">
    <source>
        <dbReference type="RuleBase" id="RU003875"/>
    </source>
</evidence>
<dbReference type="CDD" id="cd01043">
    <property type="entry name" value="DPS"/>
    <property type="match status" value="1"/>
</dbReference>
<accession>A0A6P1NF17</accession>
<gene>
    <name evidence="4" type="primary">dps</name>
    <name evidence="4" type="synonym">pexB</name>
    <name evidence="4" type="ORF">GT348_00690</name>
</gene>
<dbReference type="InterPro" id="IPR008331">
    <property type="entry name" value="Ferritin_DPS_dom"/>
</dbReference>
<dbReference type="Proteomes" id="UP000463975">
    <property type="component" value="Chromosome"/>
</dbReference>
<dbReference type="InterPro" id="IPR012347">
    <property type="entry name" value="Ferritin-like"/>
</dbReference>
<comment type="similarity">
    <text evidence="1 2">Belongs to the Dps family.</text>
</comment>
<keyword evidence="5" id="KW-1185">Reference proteome</keyword>
<sequence length="170" mass="19055">MAKTTHFRTKNNTPDNTKAVSIELLNARLADLIDLALVTKQAHWNLKGTHFIGVHLMLDGFRTQVDNFADMAAERAVQLGGYAFGTVQTVDKKTTCKPYPTDIYKIEDHLKALIERYGQVGNNIREAIKTTAEAGDDDTADLFTEVSRGLDKNLWFMEAHLQDKKETTKG</sequence>
<dbReference type="PRINTS" id="PR01346">
    <property type="entry name" value="HELNAPAPROT"/>
</dbReference>
<dbReference type="InterPro" id="IPR009078">
    <property type="entry name" value="Ferritin-like_SF"/>
</dbReference>
<dbReference type="PIRSF" id="PIRSF005900">
    <property type="entry name" value="Dps"/>
    <property type="match status" value="1"/>
</dbReference>
<dbReference type="Gene3D" id="1.20.1260.10">
    <property type="match status" value="1"/>
</dbReference>
<feature type="domain" description="Ferritin/DPS" evidence="3">
    <location>
        <begin position="22"/>
        <end position="163"/>
    </location>
</feature>
<evidence type="ECO:0000259" key="3">
    <source>
        <dbReference type="Pfam" id="PF00210"/>
    </source>
</evidence>
<name>A0A6P1NF17_9PROT</name>
<dbReference type="NCBIfam" id="NF006975">
    <property type="entry name" value="PRK09448.1"/>
    <property type="match status" value="1"/>
</dbReference>
<dbReference type="GO" id="GO:0008199">
    <property type="term" value="F:ferric iron binding"/>
    <property type="evidence" value="ECO:0007669"/>
    <property type="project" value="InterPro"/>
</dbReference>
<dbReference type="SUPFAM" id="SSF47240">
    <property type="entry name" value="Ferritin-like"/>
    <property type="match status" value="1"/>
</dbReference>
<evidence type="ECO:0000256" key="1">
    <source>
        <dbReference type="ARBA" id="ARBA00009497"/>
    </source>
</evidence>
<dbReference type="Pfam" id="PF00210">
    <property type="entry name" value="Ferritin"/>
    <property type="match status" value="1"/>
</dbReference>
<dbReference type="PROSITE" id="PS00818">
    <property type="entry name" value="DPS_1"/>
    <property type="match status" value="1"/>
</dbReference>
<dbReference type="GO" id="GO:0016722">
    <property type="term" value="F:oxidoreductase activity, acting on metal ions"/>
    <property type="evidence" value="ECO:0007669"/>
    <property type="project" value="InterPro"/>
</dbReference>
<dbReference type="EMBL" id="CP047652">
    <property type="protein sequence ID" value="QHI95024.1"/>
    <property type="molecule type" value="Genomic_DNA"/>
</dbReference>
<reference evidence="4 5" key="1">
    <citation type="submission" date="2020-01" db="EMBL/GenBank/DDBJ databases">
        <title>Genome sequencing of strain KACC 21507.</title>
        <authorList>
            <person name="Heo J."/>
            <person name="Kim S.-J."/>
            <person name="Kim J.-S."/>
            <person name="Hong S.-B."/>
            <person name="Kwon S.-W."/>
        </authorList>
    </citation>
    <scope>NUCLEOTIDE SEQUENCE [LARGE SCALE GENOMIC DNA]</scope>
    <source>
        <strain evidence="4 5">KACC 21507</strain>
    </source>
</reference>
<dbReference type="AlphaFoldDB" id="A0A6P1NF17"/>
<dbReference type="InterPro" id="IPR002177">
    <property type="entry name" value="DPS_DNA-bd"/>
</dbReference>
<organism evidence="4 5">
    <name type="scientific">Aristophania vespae</name>
    <dbReference type="NCBI Taxonomy" id="2697033"/>
    <lineage>
        <taxon>Bacteria</taxon>
        <taxon>Pseudomonadati</taxon>
        <taxon>Pseudomonadota</taxon>
        <taxon>Alphaproteobacteria</taxon>
        <taxon>Acetobacterales</taxon>
        <taxon>Acetobacteraceae</taxon>
        <taxon>Aristophania</taxon>
    </lineage>
</organism>
<dbReference type="InterPro" id="IPR023188">
    <property type="entry name" value="DPS_DNA-bd_CS"/>
</dbReference>
<dbReference type="RefSeq" id="WP_160618102.1">
    <property type="nucleotide sequence ID" value="NZ_CP047652.1"/>
</dbReference>
<evidence type="ECO:0000313" key="5">
    <source>
        <dbReference type="Proteomes" id="UP000463975"/>
    </source>
</evidence>
<proteinExistence type="inferred from homology"/>